<feature type="transmembrane region" description="Helical" evidence="1">
    <location>
        <begin position="90"/>
        <end position="113"/>
    </location>
</feature>
<feature type="transmembrane region" description="Helical" evidence="1">
    <location>
        <begin position="33"/>
        <end position="56"/>
    </location>
</feature>
<dbReference type="AlphaFoldDB" id="A0A7W2HEQ8"/>
<comment type="caution">
    <text evidence="2">The sequence shown here is derived from an EMBL/GenBank/DDBJ whole genome shotgun (WGS) entry which is preliminary data.</text>
</comment>
<dbReference type="Proteomes" id="UP000586976">
    <property type="component" value="Unassembled WGS sequence"/>
</dbReference>
<feature type="transmembrane region" description="Helical" evidence="1">
    <location>
        <begin position="68"/>
        <end position="84"/>
    </location>
</feature>
<reference evidence="2 3" key="1">
    <citation type="submission" date="2020-07" db="EMBL/GenBank/DDBJ databases">
        <title>Streptomyces isolated from Indian soil.</title>
        <authorList>
            <person name="Mandal S."/>
            <person name="Maiti P.K."/>
        </authorList>
    </citation>
    <scope>NUCLEOTIDE SEQUENCE [LARGE SCALE GENOMIC DNA]</scope>
    <source>
        <strain evidence="2 3">PSKA54</strain>
    </source>
</reference>
<accession>A0A7W2HEQ8</accession>
<name>A0A7W2HEQ8_9ACTN</name>
<evidence type="ECO:0000313" key="3">
    <source>
        <dbReference type="Proteomes" id="UP000586976"/>
    </source>
</evidence>
<gene>
    <name evidence="2" type="ORF">H1V43_06550</name>
</gene>
<keyword evidence="1" id="KW-0812">Transmembrane</keyword>
<evidence type="ECO:0000256" key="1">
    <source>
        <dbReference type="SAM" id="Phobius"/>
    </source>
</evidence>
<protein>
    <submittedName>
        <fullName evidence="2">Uncharacterized protein</fullName>
    </submittedName>
</protein>
<keyword evidence="1" id="KW-1133">Transmembrane helix</keyword>
<dbReference type="EMBL" id="JACEQY010000004">
    <property type="protein sequence ID" value="MBA4861046.1"/>
    <property type="molecule type" value="Genomic_DNA"/>
</dbReference>
<proteinExistence type="predicted"/>
<evidence type="ECO:0000313" key="2">
    <source>
        <dbReference type="EMBL" id="MBA4861046.1"/>
    </source>
</evidence>
<keyword evidence="3" id="KW-1185">Reference proteome</keyword>
<keyword evidence="1" id="KW-0472">Membrane</keyword>
<sequence>MRPTTTAAWAVPVVLGLVYGLWASGIQRDAGPVTVGNVFFGILMGALVAGITYALHSAGPRMRRETRALAWTAFAGIAIGYVFSLTGASVLWSTVLALCVAAGVFAAAFYHYYSTEGETDIGRMRRTTGPTRSEE</sequence>
<organism evidence="2 3">
    <name type="scientific">Streptomyces himalayensis subsp. aureolus</name>
    <dbReference type="NCBI Taxonomy" id="2758039"/>
    <lineage>
        <taxon>Bacteria</taxon>
        <taxon>Bacillati</taxon>
        <taxon>Actinomycetota</taxon>
        <taxon>Actinomycetes</taxon>
        <taxon>Kitasatosporales</taxon>
        <taxon>Streptomycetaceae</taxon>
        <taxon>Streptomyces</taxon>
        <taxon>Streptomyces himalayensis</taxon>
    </lineage>
</organism>